<dbReference type="Gene3D" id="1.25.40.20">
    <property type="entry name" value="Ankyrin repeat-containing domain"/>
    <property type="match status" value="1"/>
</dbReference>
<dbReference type="EMBL" id="CAJNOK010010417">
    <property type="protein sequence ID" value="CAF1115298.1"/>
    <property type="molecule type" value="Genomic_DNA"/>
</dbReference>
<dbReference type="SMART" id="SM00248">
    <property type="entry name" value="ANK"/>
    <property type="match status" value="2"/>
</dbReference>
<dbReference type="AlphaFoldDB" id="A0A8S2L600"/>
<dbReference type="PROSITE" id="PS50088">
    <property type="entry name" value="ANK_REPEAT"/>
    <property type="match status" value="1"/>
</dbReference>
<evidence type="ECO:0000313" key="5">
    <source>
        <dbReference type="EMBL" id="CAF3885331.1"/>
    </source>
</evidence>
<dbReference type="PROSITE" id="PS50297">
    <property type="entry name" value="ANK_REP_REGION"/>
    <property type="match status" value="1"/>
</dbReference>
<protein>
    <submittedName>
        <fullName evidence="5">Uncharacterized protein</fullName>
    </submittedName>
</protein>
<dbReference type="PANTHER" id="PTHR24198:SF165">
    <property type="entry name" value="ANKYRIN REPEAT-CONTAINING PROTEIN-RELATED"/>
    <property type="match status" value="1"/>
</dbReference>
<dbReference type="Proteomes" id="UP000682733">
    <property type="component" value="Unassembled WGS sequence"/>
</dbReference>
<proteinExistence type="predicted"/>
<comment type="caution">
    <text evidence="5">The sequence shown here is derived from an EMBL/GenBank/DDBJ whole genome shotgun (WGS) entry which is preliminary data.</text>
</comment>
<dbReference type="PANTHER" id="PTHR24198">
    <property type="entry name" value="ANKYRIN REPEAT AND PROTEIN KINASE DOMAIN-CONTAINING PROTEIN"/>
    <property type="match status" value="1"/>
</dbReference>
<organism evidence="5 6">
    <name type="scientific">Didymodactylos carnosus</name>
    <dbReference type="NCBI Taxonomy" id="1234261"/>
    <lineage>
        <taxon>Eukaryota</taxon>
        <taxon>Metazoa</taxon>
        <taxon>Spiralia</taxon>
        <taxon>Gnathifera</taxon>
        <taxon>Rotifera</taxon>
        <taxon>Eurotatoria</taxon>
        <taxon>Bdelloidea</taxon>
        <taxon>Philodinida</taxon>
        <taxon>Philodinidae</taxon>
        <taxon>Didymodactylos</taxon>
    </lineage>
</organism>
<dbReference type="Pfam" id="PF12796">
    <property type="entry name" value="Ank_2"/>
    <property type="match status" value="1"/>
</dbReference>
<dbReference type="SUPFAM" id="SSF48403">
    <property type="entry name" value="Ankyrin repeat"/>
    <property type="match status" value="1"/>
</dbReference>
<dbReference type="EMBL" id="CAJOBA010014818">
    <property type="protein sequence ID" value="CAF3885331.1"/>
    <property type="molecule type" value="Genomic_DNA"/>
</dbReference>
<dbReference type="Proteomes" id="UP000677228">
    <property type="component" value="Unassembled WGS sequence"/>
</dbReference>
<feature type="repeat" description="ANK" evidence="3">
    <location>
        <begin position="225"/>
        <end position="257"/>
    </location>
</feature>
<evidence type="ECO:0000313" key="4">
    <source>
        <dbReference type="EMBL" id="CAF1115298.1"/>
    </source>
</evidence>
<reference evidence="5" key="1">
    <citation type="submission" date="2021-02" db="EMBL/GenBank/DDBJ databases">
        <authorList>
            <person name="Nowell W R."/>
        </authorList>
    </citation>
    <scope>NUCLEOTIDE SEQUENCE</scope>
</reference>
<name>A0A8S2L600_9BILA</name>
<keyword evidence="2 3" id="KW-0040">ANK repeat</keyword>
<accession>A0A8S2L600</accession>
<gene>
    <name evidence="4" type="ORF">OVA965_LOCUS19927</name>
    <name evidence="5" type="ORF">TMI583_LOCUS20147</name>
</gene>
<evidence type="ECO:0000313" key="6">
    <source>
        <dbReference type="Proteomes" id="UP000682733"/>
    </source>
</evidence>
<evidence type="ECO:0000256" key="3">
    <source>
        <dbReference type="PROSITE-ProRule" id="PRU00023"/>
    </source>
</evidence>
<evidence type="ECO:0000256" key="2">
    <source>
        <dbReference type="ARBA" id="ARBA00023043"/>
    </source>
</evidence>
<keyword evidence="1" id="KW-0677">Repeat</keyword>
<evidence type="ECO:0000256" key="1">
    <source>
        <dbReference type="ARBA" id="ARBA00022737"/>
    </source>
</evidence>
<dbReference type="InterPro" id="IPR002110">
    <property type="entry name" value="Ankyrin_rpt"/>
</dbReference>
<sequence length="310" mass="35103">MLSTNLIDQLEKNLDEIIKLIDEYLQILKHTVAVDNNNNDDDNHLQLIDEDLSHLLLKNDIDQTLIELTKKVQVTINSFLHAAGVGDEKDDETEEEGDNRQNQIKATKNYLLDFLYDYNFIDTSFTKPFTANLLSLFHQESLRFRLSLGAYKAAYEGKLDVVKDFLNKYPTYKDKPNLNGHTLLYVATSKNHYSIVQYLVEDIKCSVNIQNQIELVGEQQQDSSAGSTPLHIACSDGNSSLVSYLLKHGADCYIKNKQNKTPTMDISNSPSIVTLFKQHLVLNYLSSSANNDTNFTLPTSSVTEEKISRS</sequence>
<dbReference type="InterPro" id="IPR036770">
    <property type="entry name" value="Ankyrin_rpt-contain_sf"/>
</dbReference>